<sequence length="98" mass="10787">MRSQLKDARTAVVVALEGREWPLGWNDKAWAQSWSVYWSALAGRMADDAFRKVAEAYNYLELLQSGLAAGGRALVGNDEKFLNDVRTSIDAAEPLVTG</sequence>
<dbReference type="Proteomes" id="UP000233786">
    <property type="component" value="Unassembled WGS sequence"/>
</dbReference>
<evidence type="ECO:0000313" key="1">
    <source>
        <dbReference type="EMBL" id="PKW18158.1"/>
    </source>
</evidence>
<gene>
    <name evidence="1" type="ORF">A8926_6223</name>
</gene>
<name>A0A2N3Y5G6_SACSN</name>
<keyword evidence="2" id="KW-1185">Reference proteome</keyword>
<dbReference type="RefSeq" id="WP_010314087.1">
    <property type="nucleotide sequence ID" value="NZ_CP061007.1"/>
</dbReference>
<dbReference type="STRING" id="994479.GCA_000194155_06871"/>
<reference evidence="1" key="1">
    <citation type="submission" date="2017-12" db="EMBL/GenBank/DDBJ databases">
        <title>Sequencing the genomes of 1000 Actinobacteria strains.</title>
        <authorList>
            <person name="Klenk H.-P."/>
        </authorList>
    </citation>
    <scope>NUCLEOTIDE SEQUENCE [LARGE SCALE GENOMIC DNA]</scope>
    <source>
        <strain evidence="1">DSM 44228</strain>
    </source>
</reference>
<dbReference type="EMBL" id="PJNB01000001">
    <property type="protein sequence ID" value="PKW18158.1"/>
    <property type="molecule type" value="Genomic_DNA"/>
</dbReference>
<proteinExistence type="predicted"/>
<comment type="caution">
    <text evidence="1">The sequence shown here is derived from an EMBL/GenBank/DDBJ whole genome shotgun (WGS) entry which is preliminary data.</text>
</comment>
<dbReference type="AlphaFoldDB" id="A0A2N3Y5G6"/>
<protein>
    <submittedName>
        <fullName evidence="1">Uncharacterized protein</fullName>
    </submittedName>
</protein>
<organism evidence="1 2">
    <name type="scientific">Saccharopolyspora spinosa</name>
    <dbReference type="NCBI Taxonomy" id="60894"/>
    <lineage>
        <taxon>Bacteria</taxon>
        <taxon>Bacillati</taxon>
        <taxon>Actinomycetota</taxon>
        <taxon>Actinomycetes</taxon>
        <taxon>Pseudonocardiales</taxon>
        <taxon>Pseudonocardiaceae</taxon>
        <taxon>Saccharopolyspora</taxon>
    </lineage>
</organism>
<evidence type="ECO:0000313" key="2">
    <source>
        <dbReference type="Proteomes" id="UP000233786"/>
    </source>
</evidence>
<accession>A0A2N3Y5G6</accession>